<gene>
    <name evidence="7" type="ORF">LVY72_23085</name>
</gene>
<evidence type="ECO:0000256" key="3">
    <source>
        <dbReference type="ARBA" id="ARBA00022741"/>
    </source>
</evidence>
<reference evidence="7" key="1">
    <citation type="submission" date="2022-01" db="EMBL/GenBank/DDBJ databases">
        <authorList>
            <person name="Jo J.-H."/>
            <person name="Im W.-T."/>
        </authorList>
    </citation>
    <scope>NUCLEOTIDE SEQUENCE</scope>
    <source>
        <strain evidence="7">I2-34</strain>
    </source>
</reference>
<dbReference type="InterPro" id="IPR003593">
    <property type="entry name" value="AAA+_ATPase"/>
</dbReference>
<dbReference type="RefSeq" id="WP_237827139.1">
    <property type="nucleotide sequence ID" value="NZ_JAKLTQ010000031.1"/>
</dbReference>
<evidence type="ECO:0000256" key="5">
    <source>
        <dbReference type="ARBA" id="ARBA00022970"/>
    </source>
</evidence>
<dbReference type="InterPro" id="IPR052156">
    <property type="entry name" value="BCAA_Transport_ATP-bd_LivF"/>
</dbReference>
<dbReference type="Gene3D" id="3.40.50.300">
    <property type="entry name" value="P-loop containing nucleotide triphosphate hydrolases"/>
    <property type="match status" value="1"/>
</dbReference>
<dbReference type="EMBL" id="JAKLTQ010000031">
    <property type="protein sequence ID" value="MCG2624777.1"/>
    <property type="molecule type" value="Genomic_DNA"/>
</dbReference>
<evidence type="ECO:0000313" key="8">
    <source>
        <dbReference type="Proteomes" id="UP001165368"/>
    </source>
</evidence>
<keyword evidence="8" id="KW-1185">Reference proteome</keyword>
<dbReference type="PROSITE" id="PS00211">
    <property type="entry name" value="ABC_TRANSPORTER_1"/>
    <property type="match status" value="1"/>
</dbReference>
<protein>
    <submittedName>
        <fullName evidence="7">ABC transporter ATP-binding protein</fullName>
    </submittedName>
</protein>
<dbReference type="GO" id="GO:0005524">
    <property type="term" value="F:ATP binding"/>
    <property type="evidence" value="ECO:0007669"/>
    <property type="project" value="UniProtKB-KW"/>
</dbReference>
<comment type="similarity">
    <text evidence="1">Belongs to the ABC transporter superfamily.</text>
</comment>
<dbReference type="Proteomes" id="UP001165368">
    <property type="component" value="Unassembled WGS sequence"/>
</dbReference>
<accession>A0ABS9LDK3</accession>
<evidence type="ECO:0000256" key="2">
    <source>
        <dbReference type="ARBA" id="ARBA00022448"/>
    </source>
</evidence>
<dbReference type="PANTHER" id="PTHR43820:SF4">
    <property type="entry name" value="HIGH-AFFINITY BRANCHED-CHAIN AMINO ACID TRANSPORT ATP-BINDING PROTEIN LIVF"/>
    <property type="match status" value="1"/>
</dbReference>
<dbReference type="InterPro" id="IPR017871">
    <property type="entry name" value="ABC_transporter-like_CS"/>
</dbReference>
<dbReference type="SUPFAM" id="SSF52540">
    <property type="entry name" value="P-loop containing nucleoside triphosphate hydrolases"/>
    <property type="match status" value="1"/>
</dbReference>
<dbReference type="SMART" id="SM00382">
    <property type="entry name" value="AAA"/>
    <property type="match status" value="1"/>
</dbReference>
<keyword evidence="2" id="KW-0813">Transport</keyword>
<dbReference type="InterPro" id="IPR003439">
    <property type="entry name" value="ABC_transporter-like_ATP-bd"/>
</dbReference>
<dbReference type="Pfam" id="PF00005">
    <property type="entry name" value="ABC_tran"/>
    <property type="match status" value="1"/>
</dbReference>
<evidence type="ECO:0000313" key="7">
    <source>
        <dbReference type="EMBL" id="MCG2624777.1"/>
    </source>
</evidence>
<keyword evidence="5" id="KW-0029">Amino-acid transport</keyword>
<keyword evidence="3" id="KW-0547">Nucleotide-binding</keyword>
<proteinExistence type="inferred from homology"/>
<evidence type="ECO:0000256" key="1">
    <source>
        <dbReference type="ARBA" id="ARBA00005417"/>
    </source>
</evidence>
<name>A0ABS9LDK3_9MICC</name>
<evidence type="ECO:0000259" key="6">
    <source>
        <dbReference type="PROSITE" id="PS50893"/>
    </source>
</evidence>
<dbReference type="InterPro" id="IPR027417">
    <property type="entry name" value="P-loop_NTPase"/>
</dbReference>
<comment type="caution">
    <text evidence="7">The sequence shown here is derived from an EMBL/GenBank/DDBJ whole genome shotgun (WGS) entry which is preliminary data.</text>
</comment>
<evidence type="ECO:0000256" key="4">
    <source>
        <dbReference type="ARBA" id="ARBA00022840"/>
    </source>
</evidence>
<dbReference type="PANTHER" id="PTHR43820">
    <property type="entry name" value="HIGH-AFFINITY BRANCHED-CHAIN AMINO ACID TRANSPORT ATP-BINDING PROTEIN LIVF"/>
    <property type="match status" value="1"/>
</dbReference>
<sequence>MNGETMSARQNADRLQAPALLSVQDLSVTYSSGSISALESVSLTVHEGEIVALLGVNGAGKTTLLRAISGLLGLHGGAIRAGSIRYRSADISSSSSWSRVRQGISISLEGRRIFGDLSVVDNLKAGGYTTSRAGTAKALEQVMELFPVLGRKRDLAAGLLSGGEQQMLAVGRALMQGPRLLLLDEPSLGLAPLIVKQIMEIVRDINAGGCSVLLIEQNVTAALSVANYAYVLDSRRVEHHGSAAALLADDTLRDLYLGVAAPTAPRGAENGALR</sequence>
<dbReference type="CDD" id="cd03224">
    <property type="entry name" value="ABC_TM1139_LivF_branched"/>
    <property type="match status" value="1"/>
</dbReference>
<feature type="domain" description="ABC transporter" evidence="6">
    <location>
        <begin position="21"/>
        <end position="259"/>
    </location>
</feature>
<organism evidence="7 8">
    <name type="scientific">Arthrobacter hankyongi</name>
    <dbReference type="NCBI Taxonomy" id="2904801"/>
    <lineage>
        <taxon>Bacteria</taxon>
        <taxon>Bacillati</taxon>
        <taxon>Actinomycetota</taxon>
        <taxon>Actinomycetes</taxon>
        <taxon>Micrococcales</taxon>
        <taxon>Micrococcaceae</taxon>
        <taxon>Arthrobacter</taxon>
    </lineage>
</organism>
<dbReference type="PROSITE" id="PS50893">
    <property type="entry name" value="ABC_TRANSPORTER_2"/>
    <property type="match status" value="1"/>
</dbReference>
<keyword evidence="4 7" id="KW-0067">ATP-binding</keyword>